<reference evidence="1 2" key="2">
    <citation type="submission" date="2019-09" db="EMBL/GenBank/DDBJ databases">
        <authorList>
            <person name="Jin C."/>
        </authorList>
    </citation>
    <scope>NUCLEOTIDE SEQUENCE [LARGE SCALE GENOMIC DNA]</scope>
    <source>
        <strain evidence="1 2">BN140041</strain>
    </source>
</reference>
<sequence length="108" mass="11378">MPAPSLDDVLSYLSQAGHSWDSSDIESAFKAEKAAQARACAVPADDAVWPSDLTEALCRRVAANLAVRALPLGIQASMSEMAVATARVGGGDREVERLEGPWRSIPVA</sequence>
<comment type="caution">
    <text evidence="1">The sequence shown here is derived from an EMBL/GenBank/DDBJ whole genome shotgun (WGS) entry which is preliminary data.</text>
</comment>
<dbReference type="Proteomes" id="UP000324351">
    <property type="component" value="Unassembled WGS sequence"/>
</dbReference>
<evidence type="ECO:0000313" key="2">
    <source>
        <dbReference type="Proteomes" id="UP000324351"/>
    </source>
</evidence>
<proteinExistence type="predicted"/>
<name>A0A5B1LTV0_9ACTN</name>
<accession>A0A5B1LTV0</accession>
<dbReference type="EMBL" id="VUJW01000012">
    <property type="protein sequence ID" value="KAA1424315.1"/>
    <property type="molecule type" value="Genomic_DNA"/>
</dbReference>
<organism evidence="1 2">
    <name type="scientific">Nocardioides antri</name>
    <dbReference type="NCBI Taxonomy" id="2607659"/>
    <lineage>
        <taxon>Bacteria</taxon>
        <taxon>Bacillati</taxon>
        <taxon>Actinomycetota</taxon>
        <taxon>Actinomycetes</taxon>
        <taxon>Propionibacteriales</taxon>
        <taxon>Nocardioidaceae</taxon>
        <taxon>Nocardioides</taxon>
    </lineage>
</organism>
<reference evidence="1 2" key="1">
    <citation type="submission" date="2019-09" db="EMBL/GenBank/DDBJ databases">
        <title>Nocardioides panacisoli sp. nov., isolated from the soil of a ginseng field.</title>
        <authorList>
            <person name="Cho C."/>
        </authorList>
    </citation>
    <scope>NUCLEOTIDE SEQUENCE [LARGE SCALE GENOMIC DNA]</scope>
    <source>
        <strain evidence="1 2">BN140041</strain>
    </source>
</reference>
<keyword evidence="2" id="KW-1185">Reference proteome</keyword>
<evidence type="ECO:0000313" key="1">
    <source>
        <dbReference type="EMBL" id="KAA1424315.1"/>
    </source>
</evidence>
<dbReference type="RefSeq" id="WP_149752046.1">
    <property type="nucleotide sequence ID" value="NZ_VUJW01000012.1"/>
</dbReference>
<gene>
    <name evidence="1" type="ORF">F0U47_18960</name>
</gene>
<protein>
    <submittedName>
        <fullName evidence="1">Uncharacterized protein</fullName>
    </submittedName>
</protein>
<dbReference type="AlphaFoldDB" id="A0A5B1LTV0"/>